<comment type="caution">
    <text evidence="1">The sequence shown here is derived from an EMBL/GenBank/DDBJ whole genome shotgun (WGS) entry which is preliminary data.</text>
</comment>
<accession>A0A4R2KVB8</accession>
<evidence type="ECO:0000313" key="1">
    <source>
        <dbReference type="EMBL" id="TCO70665.1"/>
    </source>
</evidence>
<organism evidence="1 2">
    <name type="scientific">Marinisporobacter balticus</name>
    <dbReference type="NCBI Taxonomy" id="2018667"/>
    <lineage>
        <taxon>Bacteria</taxon>
        <taxon>Bacillati</taxon>
        <taxon>Bacillota</taxon>
        <taxon>Clostridia</taxon>
        <taxon>Peptostreptococcales</taxon>
        <taxon>Thermotaleaceae</taxon>
        <taxon>Marinisporobacter</taxon>
    </lineage>
</organism>
<sequence length="151" mass="17707">MQLNNTQKDNLYYLCYVVEMLGRQTKNRRKTIVDFLGRENIEFIYKNAEVMHCEAIDAVCDEFIEKCKITDGDYDLSVYCKEKPPRALSIGKLYSRLILSLLKDEEDLISKTIEVLSSWLVYEITNFNSSLYYSVLGYLTECYLKGEILDY</sequence>
<protein>
    <submittedName>
        <fullName evidence="1">Uncharacterized protein</fullName>
    </submittedName>
</protein>
<dbReference type="AlphaFoldDB" id="A0A4R2KVB8"/>
<dbReference type="Proteomes" id="UP000294919">
    <property type="component" value="Unassembled WGS sequence"/>
</dbReference>
<name>A0A4R2KVB8_9FIRM</name>
<reference evidence="1 2" key="1">
    <citation type="submission" date="2019-03" db="EMBL/GenBank/DDBJ databases">
        <title>Genomic Encyclopedia of Type Strains, Phase IV (KMG-IV): sequencing the most valuable type-strain genomes for metagenomic binning, comparative biology and taxonomic classification.</title>
        <authorList>
            <person name="Goeker M."/>
        </authorList>
    </citation>
    <scope>NUCLEOTIDE SEQUENCE [LARGE SCALE GENOMIC DNA]</scope>
    <source>
        <strain evidence="1 2">DSM 102940</strain>
    </source>
</reference>
<gene>
    <name evidence="1" type="ORF">EV214_12535</name>
</gene>
<dbReference type="OrthoDB" id="359789at2"/>
<keyword evidence="2" id="KW-1185">Reference proteome</keyword>
<proteinExistence type="predicted"/>
<dbReference type="EMBL" id="SLWV01000025">
    <property type="protein sequence ID" value="TCO70665.1"/>
    <property type="molecule type" value="Genomic_DNA"/>
</dbReference>
<dbReference type="RefSeq" id="WP_132246999.1">
    <property type="nucleotide sequence ID" value="NZ_SLWV01000025.1"/>
</dbReference>
<evidence type="ECO:0000313" key="2">
    <source>
        <dbReference type="Proteomes" id="UP000294919"/>
    </source>
</evidence>